<proteinExistence type="predicted"/>
<name>A0A9P4HFT8_9PLEO</name>
<gene>
    <name evidence="2" type="ORF">EK21DRAFT_86854</name>
</gene>
<keyword evidence="3" id="KW-1185">Reference proteome</keyword>
<organism evidence="2 3">
    <name type="scientific">Setomelanomma holmii</name>
    <dbReference type="NCBI Taxonomy" id="210430"/>
    <lineage>
        <taxon>Eukaryota</taxon>
        <taxon>Fungi</taxon>
        <taxon>Dikarya</taxon>
        <taxon>Ascomycota</taxon>
        <taxon>Pezizomycotina</taxon>
        <taxon>Dothideomycetes</taxon>
        <taxon>Pleosporomycetidae</taxon>
        <taxon>Pleosporales</taxon>
        <taxon>Pleosporineae</taxon>
        <taxon>Phaeosphaeriaceae</taxon>
        <taxon>Setomelanomma</taxon>
    </lineage>
</organism>
<dbReference type="InterPro" id="IPR037238">
    <property type="entry name" value="YbiA-like_sf"/>
</dbReference>
<dbReference type="AlphaFoldDB" id="A0A9P4HFT8"/>
<feature type="compositionally biased region" description="Low complexity" evidence="1">
    <location>
        <begin position="11"/>
        <end position="30"/>
    </location>
</feature>
<evidence type="ECO:0000313" key="2">
    <source>
        <dbReference type="EMBL" id="KAF2032844.1"/>
    </source>
</evidence>
<dbReference type="Proteomes" id="UP000799777">
    <property type="component" value="Unassembled WGS sequence"/>
</dbReference>
<evidence type="ECO:0000313" key="3">
    <source>
        <dbReference type="Proteomes" id="UP000799777"/>
    </source>
</evidence>
<sequence length="119" mass="13122">MSTENVGESSAAGAAAGANNAPTKKTPTKNTPKKTPTKNTPTKTAADAPINTFLFFGIKSKDFRYLSQFFESCFVENSITYLTAEHYFHMSKAKMFDRMEAFEQMGMTKEPADVERMGG</sequence>
<feature type="region of interest" description="Disordered" evidence="1">
    <location>
        <begin position="1"/>
        <end position="45"/>
    </location>
</feature>
<reference evidence="2" key="1">
    <citation type="journal article" date="2020" name="Stud. Mycol.">
        <title>101 Dothideomycetes genomes: a test case for predicting lifestyles and emergence of pathogens.</title>
        <authorList>
            <person name="Haridas S."/>
            <person name="Albert R."/>
            <person name="Binder M."/>
            <person name="Bloem J."/>
            <person name="Labutti K."/>
            <person name="Salamov A."/>
            <person name="Andreopoulos B."/>
            <person name="Baker S."/>
            <person name="Barry K."/>
            <person name="Bills G."/>
            <person name="Bluhm B."/>
            <person name="Cannon C."/>
            <person name="Castanera R."/>
            <person name="Culley D."/>
            <person name="Daum C."/>
            <person name="Ezra D."/>
            <person name="Gonzalez J."/>
            <person name="Henrissat B."/>
            <person name="Kuo A."/>
            <person name="Liang C."/>
            <person name="Lipzen A."/>
            <person name="Lutzoni F."/>
            <person name="Magnuson J."/>
            <person name="Mondo S."/>
            <person name="Nolan M."/>
            <person name="Ohm R."/>
            <person name="Pangilinan J."/>
            <person name="Park H.-J."/>
            <person name="Ramirez L."/>
            <person name="Alfaro M."/>
            <person name="Sun H."/>
            <person name="Tritt A."/>
            <person name="Yoshinaga Y."/>
            <person name="Zwiers L.-H."/>
            <person name="Turgeon B."/>
            <person name="Goodwin S."/>
            <person name="Spatafora J."/>
            <person name="Crous P."/>
            <person name="Grigoriev I."/>
        </authorList>
    </citation>
    <scope>NUCLEOTIDE SEQUENCE</scope>
    <source>
        <strain evidence="2">CBS 110217</strain>
    </source>
</reference>
<evidence type="ECO:0000256" key="1">
    <source>
        <dbReference type="SAM" id="MobiDB-lite"/>
    </source>
</evidence>
<dbReference type="CDD" id="cd15457">
    <property type="entry name" value="NADAR"/>
    <property type="match status" value="1"/>
</dbReference>
<comment type="caution">
    <text evidence="2">The sequence shown here is derived from an EMBL/GenBank/DDBJ whole genome shotgun (WGS) entry which is preliminary data.</text>
</comment>
<dbReference type="SUPFAM" id="SSF143990">
    <property type="entry name" value="YbiA-like"/>
    <property type="match status" value="1"/>
</dbReference>
<dbReference type="InterPro" id="IPR012816">
    <property type="entry name" value="NADAR"/>
</dbReference>
<accession>A0A9P4HFT8</accession>
<dbReference type="Gene3D" id="1.10.357.40">
    <property type="entry name" value="YbiA-like"/>
    <property type="match status" value="1"/>
</dbReference>
<dbReference type="EMBL" id="ML978170">
    <property type="protein sequence ID" value="KAF2032844.1"/>
    <property type="molecule type" value="Genomic_DNA"/>
</dbReference>
<protein>
    <submittedName>
        <fullName evidence="2">Uncharacterized protein</fullName>
    </submittedName>
</protein>